<dbReference type="SUPFAM" id="SSF48371">
    <property type="entry name" value="ARM repeat"/>
    <property type="match status" value="1"/>
</dbReference>
<dbReference type="Gene3D" id="1.25.10.10">
    <property type="entry name" value="Leucine-rich Repeat Variant"/>
    <property type="match status" value="1"/>
</dbReference>
<name>X6NQC2_RETFI</name>
<feature type="compositionally biased region" description="Polar residues" evidence="1">
    <location>
        <begin position="438"/>
        <end position="452"/>
    </location>
</feature>
<comment type="caution">
    <text evidence="3">The sequence shown here is derived from an EMBL/GenBank/DDBJ whole genome shotgun (WGS) entry which is preliminary data.</text>
</comment>
<dbReference type="InterPro" id="IPR016024">
    <property type="entry name" value="ARM-type_fold"/>
</dbReference>
<evidence type="ECO:0000313" key="4">
    <source>
        <dbReference type="Proteomes" id="UP000023152"/>
    </source>
</evidence>
<dbReference type="OrthoDB" id="1904066at2759"/>
<organism evidence="3 4">
    <name type="scientific">Reticulomyxa filosa</name>
    <dbReference type="NCBI Taxonomy" id="46433"/>
    <lineage>
        <taxon>Eukaryota</taxon>
        <taxon>Sar</taxon>
        <taxon>Rhizaria</taxon>
        <taxon>Retaria</taxon>
        <taxon>Foraminifera</taxon>
        <taxon>Monothalamids</taxon>
        <taxon>Reticulomyxidae</taxon>
        <taxon>Reticulomyxa</taxon>
    </lineage>
</organism>
<dbReference type="GO" id="GO:0008017">
    <property type="term" value="F:microtubule binding"/>
    <property type="evidence" value="ECO:0007669"/>
    <property type="project" value="InterPro"/>
</dbReference>
<dbReference type="Proteomes" id="UP000023152">
    <property type="component" value="Unassembled WGS sequence"/>
</dbReference>
<protein>
    <recommendedName>
        <fullName evidence="2">TORTIFOLIA1/SINE1-2 N-terminal domain-containing protein</fullName>
    </recommendedName>
</protein>
<feature type="compositionally biased region" description="Basic and acidic residues" evidence="1">
    <location>
        <begin position="422"/>
        <end position="432"/>
    </location>
</feature>
<sequence length="680" mass="77980">MDEEMFDKSKSMNCKKKFSLSDFASYFRFYFTININISLLSNAIDVQKMWRHNTTRKLSSSSGILTNSITSIRLKHGNLTSSAARHELQICICNALNQLNDNDARSNGVKTLQNIVVNIDHKLLPLLLECMYPVNGDQKQMCRKEYAHLFAFIAMKKYNCPEFVDNVFKMCKNLCQRAQDSDKSVRNACGNAAGEITKYALEYVGKDKAVEMLNKILKAPIISLEKNACNPFCFSGIFEVISFVIINANINICLQAEKLSQLLLKYITTVRDKNGHIELLVCIEKLIQFGVEQVKDHLSSFIVVILDSLNSKEWMIRKQAIQCLHCLALIFPNAQNKQEISDQFLKDIVAHLERLKFDKIPKVRTDAAVALAAWTNTVENINVKNQNPAILPTENIESVNLTQVSQDTISDEMLNKPWFDQSEEKSIDDSQKTEPVVNDSTNNSNCGIFQSKSLDDNAGTNATNSKNNNQNTAFYKQWLQQQQLMLKSIKELEHYVRSEISEMKSRIHSIERQIKGATVNYEKSREESIEAFPNECNISVVSDETKGTDWNEQFLTLIELENTNDLIHCINEFVVHNKCVALREYIDPRLFVSLTYRLIQMIQHNEFLEDIEQFLKREFITYQSVDIHVSLPKILQLAFLLSPGFPRSQKLLFVADIYNKKQLTNQYSEKTLTMDPTSKE</sequence>
<dbReference type="InterPro" id="IPR057600">
    <property type="entry name" value="TORTIFOLIA1/SINE1-2_N"/>
</dbReference>
<evidence type="ECO:0000313" key="3">
    <source>
        <dbReference type="EMBL" id="ETO28221.1"/>
    </source>
</evidence>
<evidence type="ECO:0000259" key="2">
    <source>
        <dbReference type="Pfam" id="PF24714"/>
    </source>
</evidence>
<dbReference type="EMBL" id="ASPP01006794">
    <property type="protein sequence ID" value="ETO28221.1"/>
    <property type="molecule type" value="Genomic_DNA"/>
</dbReference>
<feature type="compositionally biased region" description="Low complexity" evidence="1">
    <location>
        <begin position="457"/>
        <end position="468"/>
    </location>
</feature>
<dbReference type="PANTHER" id="PTHR31355:SF7">
    <property type="entry name" value="MICROTUBULE-ASSOCIATED PROTEIN TORTIFOLIA1"/>
    <property type="match status" value="1"/>
</dbReference>
<proteinExistence type="predicted"/>
<dbReference type="InterPro" id="IPR011989">
    <property type="entry name" value="ARM-like"/>
</dbReference>
<dbReference type="PANTHER" id="PTHR31355">
    <property type="entry name" value="MICROTUBULE-ASSOCIATED PROTEIN TORTIFOLIA1"/>
    <property type="match status" value="1"/>
</dbReference>
<dbReference type="InterPro" id="IPR033337">
    <property type="entry name" value="TORTIFOLIA1/SINE1-2"/>
</dbReference>
<dbReference type="Pfam" id="PF24714">
    <property type="entry name" value="TOR1L1_N"/>
    <property type="match status" value="1"/>
</dbReference>
<dbReference type="AlphaFoldDB" id="X6NQC2"/>
<dbReference type="GO" id="GO:0005874">
    <property type="term" value="C:microtubule"/>
    <property type="evidence" value="ECO:0007669"/>
    <property type="project" value="InterPro"/>
</dbReference>
<feature type="domain" description="TORTIFOLIA1/SINE1-2 N-terminal" evidence="2">
    <location>
        <begin position="86"/>
        <end position="375"/>
    </location>
</feature>
<keyword evidence="4" id="KW-1185">Reference proteome</keyword>
<accession>X6NQC2</accession>
<reference evidence="3 4" key="1">
    <citation type="journal article" date="2013" name="Curr. Biol.">
        <title>The Genome of the Foraminiferan Reticulomyxa filosa.</title>
        <authorList>
            <person name="Glockner G."/>
            <person name="Hulsmann N."/>
            <person name="Schleicher M."/>
            <person name="Noegel A.A."/>
            <person name="Eichinger L."/>
            <person name="Gallinger C."/>
            <person name="Pawlowski J."/>
            <person name="Sierra R."/>
            <person name="Euteneuer U."/>
            <person name="Pillet L."/>
            <person name="Moustafa A."/>
            <person name="Platzer M."/>
            <person name="Groth M."/>
            <person name="Szafranski K."/>
            <person name="Schliwa M."/>
        </authorList>
    </citation>
    <scope>NUCLEOTIDE SEQUENCE [LARGE SCALE GENOMIC DNA]</scope>
</reference>
<feature type="region of interest" description="Disordered" evidence="1">
    <location>
        <begin position="422"/>
        <end position="468"/>
    </location>
</feature>
<gene>
    <name evidence="3" type="ORF">RFI_08912</name>
</gene>
<evidence type="ECO:0000256" key="1">
    <source>
        <dbReference type="SAM" id="MobiDB-lite"/>
    </source>
</evidence>